<reference evidence="1 2" key="1">
    <citation type="submission" date="2014-03" db="EMBL/GenBank/DDBJ databases">
        <title>Draft genome sequence of the novel thermoacidophilic archaea Acidianus copahuensis ALE1 strain, isolated from Copahue volcanic area in Neuquen Argentina.</title>
        <authorList>
            <person name="Urbieta M.S."/>
            <person name="Rascovan N."/>
            <person name="Castro C."/>
            <person name="Revale S."/>
            <person name="Giaveno M.A."/>
            <person name="Vazquez M.P."/>
            <person name="Donati E.R."/>
        </authorList>
    </citation>
    <scope>NUCLEOTIDE SEQUENCE [LARGE SCALE GENOMIC DNA]</scope>
    <source>
        <strain evidence="1 2">ALE1</strain>
    </source>
</reference>
<dbReference type="InterPro" id="IPR029044">
    <property type="entry name" value="Nucleotide-diphossugar_trans"/>
</dbReference>
<dbReference type="OrthoDB" id="46222at2157"/>
<dbReference type="EMBL" id="JFZT01000015">
    <property type="protein sequence ID" value="EZQ11336.1"/>
    <property type="molecule type" value="Genomic_DNA"/>
</dbReference>
<sequence>MLSIEIPVTHGKYIKTVLDSIFSQKGDFEVIMVTPRPEIVNGYDVKVVKADTGLLNARYLAHENSNGEYELILDETRYLSQNAIKLLSQNHDMLIVGEDEVGNSFLDRMANLDKKVIMECNNIVDPLRGYLLPRLFKREVLDYAFDNLRKKIPKEIFERIVHPDHQLIFYEAFNHSKDVGIVREVLIRHFGDSSLFNVMKKYYRYGKTHKLLRETPYNELLNVGRRKRDLCSVSLKEKIGLYTLYAVRGIPFLLGLYL</sequence>
<dbReference type="Proteomes" id="UP000024332">
    <property type="component" value="Unassembled WGS sequence"/>
</dbReference>
<comment type="caution">
    <text evidence="1">The sequence shown here is derived from an EMBL/GenBank/DDBJ whole genome shotgun (WGS) entry which is preliminary data.</text>
</comment>
<name>A0A031LU33_9CREN</name>
<keyword evidence="2" id="KW-1185">Reference proteome</keyword>
<evidence type="ECO:0000313" key="1">
    <source>
        <dbReference type="EMBL" id="EZQ11336.1"/>
    </source>
</evidence>
<dbReference type="RefSeq" id="WP_048098560.1">
    <property type="nucleotide sequence ID" value="NZ_JFZT01000015.1"/>
</dbReference>
<keyword evidence="1" id="KW-0808">Transferase</keyword>
<dbReference type="Gene3D" id="3.90.550.10">
    <property type="entry name" value="Spore Coat Polysaccharide Biosynthesis Protein SpsA, Chain A"/>
    <property type="match status" value="1"/>
</dbReference>
<organism evidence="1 2">
    <name type="scientific">Candidatus Acidianus copahuensis</name>
    <dbReference type="NCBI Taxonomy" id="1160895"/>
    <lineage>
        <taxon>Archaea</taxon>
        <taxon>Thermoproteota</taxon>
        <taxon>Thermoprotei</taxon>
        <taxon>Sulfolobales</taxon>
        <taxon>Sulfolobaceae</taxon>
        <taxon>Acidianus</taxon>
    </lineage>
</organism>
<dbReference type="STRING" id="1160895.CM19_01010"/>
<gene>
    <name evidence="1" type="ORF">CM19_01010</name>
</gene>
<protein>
    <submittedName>
        <fullName evidence="1">Glycosyl transferase family 2</fullName>
    </submittedName>
</protein>
<accession>A0A031LU33</accession>
<evidence type="ECO:0000313" key="2">
    <source>
        <dbReference type="Proteomes" id="UP000024332"/>
    </source>
</evidence>
<proteinExistence type="predicted"/>
<dbReference type="SUPFAM" id="SSF53448">
    <property type="entry name" value="Nucleotide-diphospho-sugar transferases"/>
    <property type="match status" value="1"/>
</dbReference>
<dbReference type="AlphaFoldDB" id="A0A031LU33"/>
<dbReference type="GO" id="GO:0016740">
    <property type="term" value="F:transferase activity"/>
    <property type="evidence" value="ECO:0007669"/>
    <property type="project" value="UniProtKB-KW"/>
</dbReference>